<dbReference type="SUPFAM" id="SSF53271">
    <property type="entry name" value="PRTase-like"/>
    <property type="match status" value="1"/>
</dbReference>
<dbReference type="InterPro" id="IPR000836">
    <property type="entry name" value="PRTase_dom"/>
</dbReference>
<evidence type="ECO:0000259" key="3">
    <source>
        <dbReference type="Pfam" id="PF00156"/>
    </source>
</evidence>
<dbReference type="AlphaFoldDB" id="A0A076FF75"/>
<dbReference type="CDD" id="cd06223">
    <property type="entry name" value="PRTases_typeI"/>
    <property type="match status" value="1"/>
</dbReference>
<dbReference type="PANTHER" id="PTHR43363">
    <property type="entry name" value="HYPOXANTHINE PHOSPHORIBOSYLTRANSFERASE"/>
    <property type="match status" value="1"/>
</dbReference>
<evidence type="ECO:0000313" key="5">
    <source>
        <dbReference type="Proteomes" id="UP000028486"/>
    </source>
</evidence>
<organism evidence="4 5">
    <name type="scientific">Campylobacter iguaniorum</name>
    <dbReference type="NCBI Taxonomy" id="1244531"/>
    <lineage>
        <taxon>Bacteria</taxon>
        <taxon>Pseudomonadati</taxon>
        <taxon>Campylobacterota</taxon>
        <taxon>Epsilonproteobacteria</taxon>
        <taxon>Campylobacterales</taxon>
        <taxon>Campylobacteraceae</taxon>
        <taxon>Campylobacter</taxon>
    </lineage>
</organism>
<dbReference type="OrthoDB" id="5327200at2"/>
<reference evidence="5" key="1">
    <citation type="journal article" date="2014" name="Genome Announc.">
        <title>Complete Genome Sequence of Campylobacter iguaniorum Strain 1485ET, Isolated from a Bearded Dragon (Pogona vitticeps).</title>
        <authorList>
            <person name="Gilbert M.J."/>
            <person name="Miller W.G."/>
            <person name="Yee E."/>
            <person name="Kik M."/>
            <person name="Wagenaar J.A."/>
            <person name="Duim B."/>
        </authorList>
    </citation>
    <scope>NUCLEOTIDE SEQUENCE [LARGE SCALE GENOMIC DNA]</scope>
    <source>
        <strain evidence="5">1485E</strain>
    </source>
</reference>
<keyword evidence="1 4" id="KW-0328">Glycosyltransferase</keyword>
<evidence type="ECO:0000256" key="1">
    <source>
        <dbReference type="ARBA" id="ARBA00022676"/>
    </source>
</evidence>
<evidence type="ECO:0000256" key="2">
    <source>
        <dbReference type="ARBA" id="ARBA00022679"/>
    </source>
</evidence>
<dbReference type="PANTHER" id="PTHR43363:SF1">
    <property type="entry name" value="HYPOXANTHINE-GUANINE PHOSPHORIBOSYLTRANSFERASE"/>
    <property type="match status" value="1"/>
</dbReference>
<accession>A0A076FF75</accession>
<feature type="domain" description="Phosphoribosyltransferase" evidence="3">
    <location>
        <begin position="8"/>
        <end position="142"/>
    </location>
</feature>
<keyword evidence="5" id="KW-1185">Reference proteome</keyword>
<gene>
    <name evidence="4" type="ORF">CIG1485E_0634</name>
</gene>
<dbReference type="Pfam" id="PF00156">
    <property type="entry name" value="Pribosyltran"/>
    <property type="match status" value="1"/>
</dbReference>
<dbReference type="Gene3D" id="3.40.50.2020">
    <property type="match status" value="1"/>
</dbReference>
<keyword evidence="2 4" id="KW-0808">Transferase</keyword>
<dbReference type="HOGENOM" id="CLU_080904_1_2_7"/>
<dbReference type="STRING" id="1244531.CIG2463D_0634"/>
<dbReference type="RefSeq" id="WP_038453650.1">
    <property type="nucleotide sequence ID" value="NZ_CP009043.1"/>
</dbReference>
<proteinExistence type="predicted"/>
<sequence>MTYYSYSSFEKDVKVLSSKIQNDFAPEVILAVARGGLTLAHAISMKLNNRNCFCLNSIHYEDTKKLDTINIFNVPDLSKFKKVLIVDDMVDSGESIVAIKRELLSKYPNLELKIATIFYKSKALLIPDYSVKEANDWIEFFWERID</sequence>
<name>A0A076FF75_9BACT</name>
<dbReference type="EMBL" id="CP009043">
    <property type="protein sequence ID" value="AII14494.1"/>
    <property type="molecule type" value="Genomic_DNA"/>
</dbReference>
<evidence type="ECO:0000313" key="4">
    <source>
        <dbReference type="EMBL" id="AII14494.1"/>
    </source>
</evidence>
<protein>
    <submittedName>
        <fullName evidence="4">Putative nucleotide phosphoribosyltransferase</fullName>
    </submittedName>
</protein>
<dbReference type="PATRIC" id="fig|1244531.5.peg.641"/>
<dbReference type="KEGG" id="caj:CIG1485E_0634"/>
<dbReference type="GO" id="GO:0016757">
    <property type="term" value="F:glycosyltransferase activity"/>
    <property type="evidence" value="ECO:0007669"/>
    <property type="project" value="UniProtKB-KW"/>
</dbReference>
<dbReference type="eggNOG" id="COG2236">
    <property type="taxonomic scope" value="Bacteria"/>
</dbReference>
<dbReference type="Proteomes" id="UP000028486">
    <property type="component" value="Chromosome"/>
</dbReference>
<dbReference type="InterPro" id="IPR029057">
    <property type="entry name" value="PRTase-like"/>
</dbReference>